<gene>
    <name evidence="1" type="ORF">ACFSFW_23540</name>
</gene>
<organism evidence="1 2">
    <name type="scientific">Fredinandcohnia salidurans</name>
    <dbReference type="NCBI Taxonomy" id="2595041"/>
    <lineage>
        <taxon>Bacteria</taxon>
        <taxon>Bacillati</taxon>
        <taxon>Bacillota</taxon>
        <taxon>Bacilli</taxon>
        <taxon>Bacillales</taxon>
        <taxon>Bacillaceae</taxon>
        <taxon>Fredinandcohnia</taxon>
    </lineage>
</organism>
<keyword evidence="2" id="KW-1185">Reference proteome</keyword>
<evidence type="ECO:0000313" key="2">
    <source>
        <dbReference type="Proteomes" id="UP001597227"/>
    </source>
</evidence>
<evidence type="ECO:0000313" key="1">
    <source>
        <dbReference type="EMBL" id="MFD1781624.1"/>
    </source>
</evidence>
<dbReference type="EMBL" id="JBHUEK010000034">
    <property type="protein sequence ID" value="MFD1781624.1"/>
    <property type="molecule type" value="Genomic_DNA"/>
</dbReference>
<accession>A0ABW4MV97</accession>
<dbReference type="Proteomes" id="UP001597227">
    <property type="component" value="Unassembled WGS sequence"/>
</dbReference>
<dbReference type="RefSeq" id="WP_388042043.1">
    <property type="nucleotide sequence ID" value="NZ_JBHUEK010000034.1"/>
</dbReference>
<protein>
    <submittedName>
        <fullName evidence="1">Uncharacterized protein</fullName>
    </submittedName>
</protein>
<sequence>MLSGCVAQGKVDPQKEINEVKGVPTQEEIEYYAVVVATTELMKEYMDLFSEVNGEAGKHPSVMQTEKWWEDLSTALISFRVAIDGYNKNEKMPAESQKEIHELILRTHEPLAYVADNFGDAITNKDADKVNICFDKMGEAREYIDKAIKMNNKQFEEWENNAQTQ</sequence>
<name>A0ABW4MV97_9BACI</name>
<reference evidence="2" key="1">
    <citation type="journal article" date="2019" name="Int. J. Syst. Evol. Microbiol.">
        <title>The Global Catalogue of Microorganisms (GCM) 10K type strain sequencing project: providing services to taxonomists for standard genome sequencing and annotation.</title>
        <authorList>
            <consortium name="The Broad Institute Genomics Platform"/>
            <consortium name="The Broad Institute Genome Sequencing Center for Infectious Disease"/>
            <person name="Wu L."/>
            <person name="Ma J."/>
        </authorList>
    </citation>
    <scope>NUCLEOTIDE SEQUENCE [LARGE SCALE GENOMIC DNA]</scope>
    <source>
        <strain evidence="2">CCUG 15531</strain>
    </source>
</reference>
<comment type="caution">
    <text evidence="1">The sequence shown here is derived from an EMBL/GenBank/DDBJ whole genome shotgun (WGS) entry which is preliminary data.</text>
</comment>
<proteinExistence type="predicted"/>